<dbReference type="AlphaFoldDB" id="A0A0H2LV83"/>
<feature type="transmembrane region" description="Helical" evidence="8">
    <location>
        <begin position="51"/>
        <end position="69"/>
    </location>
</feature>
<evidence type="ECO:0000256" key="5">
    <source>
        <dbReference type="ARBA" id="ARBA00022692"/>
    </source>
</evidence>
<dbReference type="Pfam" id="PF01925">
    <property type="entry name" value="TauE"/>
    <property type="match status" value="1"/>
</dbReference>
<feature type="transmembrane region" description="Helical" evidence="8">
    <location>
        <begin position="169"/>
        <end position="190"/>
    </location>
</feature>
<evidence type="ECO:0000256" key="6">
    <source>
        <dbReference type="ARBA" id="ARBA00022989"/>
    </source>
</evidence>
<dbReference type="RefSeq" id="WP_047786658.1">
    <property type="nucleotide sequence ID" value="NZ_JZWI01000032.1"/>
</dbReference>
<protein>
    <recommendedName>
        <fullName evidence="8">Probable membrane transporter protein</fullName>
    </recommendedName>
</protein>
<dbReference type="PATRIC" id="fig|34073.19.peg.5409"/>
<dbReference type="PANTHER" id="PTHR30269">
    <property type="entry name" value="TRANSMEMBRANE PROTEIN YFCA"/>
    <property type="match status" value="1"/>
</dbReference>
<comment type="caution">
    <text evidence="9">The sequence shown here is derived from an EMBL/GenBank/DDBJ whole genome shotgun (WGS) entry which is preliminary data.</text>
</comment>
<keyword evidence="6 8" id="KW-1133">Transmembrane helix</keyword>
<evidence type="ECO:0000256" key="1">
    <source>
        <dbReference type="ARBA" id="ARBA00004651"/>
    </source>
</evidence>
<feature type="transmembrane region" description="Helical" evidence="8">
    <location>
        <begin position="15"/>
        <end position="39"/>
    </location>
</feature>
<dbReference type="Proteomes" id="UP000035170">
    <property type="component" value="Unassembled WGS sequence"/>
</dbReference>
<evidence type="ECO:0000256" key="8">
    <source>
        <dbReference type="RuleBase" id="RU363041"/>
    </source>
</evidence>
<keyword evidence="10" id="KW-1185">Reference proteome</keyword>
<dbReference type="PANTHER" id="PTHR30269:SF37">
    <property type="entry name" value="MEMBRANE TRANSPORTER PROTEIN"/>
    <property type="match status" value="1"/>
</dbReference>
<reference evidence="9 10" key="1">
    <citation type="submission" date="2015-03" db="EMBL/GenBank/DDBJ databases">
        <title>Genome sequence of Variovorax paradoxus TBEA6.</title>
        <authorList>
            <person name="Poehlein A."/>
            <person name="Schuldes J."/>
            <person name="Wuebbeler J.H."/>
            <person name="Hiessl S."/>
            <person name="Steinbuechel A."/>
            <person name="Daniel R."/>
        </authorList>
    </citation>
    <scope>NUCLEOTIDE SEQUENCE [LARGE SCALE GENOMIC DNA]</scope>
    <source>
        <strain evidence="9 10">TBEA6</strain>
    </source>
</reference>
<feature type="transmembrane region" description="Helical" evidence="8">
    <location>
        <begin position="89"/>
        <end position="122"/>
    </location>
</feature>
<accession>A0A0H2LV83</accession>
<dbReference type="EMBL" id="JZWI01000032">
    <property type="protein sequence ID" value="KLN53606.1"/>
    <property type="molecule type" value="Genomic_DNA"/>
</dbReference>
<evidence type="ECO:0000256" key="4">
    <source>
        <dbReference type="ARBA" id="ARBA00022475"/>
    </source>
</evidence>
<keyword evidence="5 8" id="KW-0812">Transmembrane</keyword>
<feature type="transmembrane region" description="Helical" evidence="8">
    <location>
        <begin position="197"/>
        <end position="213"/>
    </location>
</feature>
<dbReference type="GO" id="GO:0005886">
    <property type="term" value="C:plasma membrane"/>
    <property type="evidence" value="ECO:0007669"/>
    <property type="project" value="UniProtKB-SubCell"/>
</dbReference>
<dbReference type="InterPro" id="IPR052017">
    <property type="entry name" value="TSUP"/>
</dbReference>
<dbReference type="InterPro" id="IPR002781">
    <property type="entry name" value="TM_pro_TauE-like"/>
</dbReference>
<keyword evidence="4 8" id="KW-1003">Cell membrane</keyword>
<sequence>MIASLLPEGMSLGHYAGMAAMVLVGACLQGIGGIGFAMFSAPIAALFYPELAPGPLLALGGPLALMSALREFEQIDWGAAGTALVGRVVGTLGAAVCLMLLPPALLSVMFALFILAGVALSLSGRRIEASRGNMVGAGVASGLMGTITSAGAPPFALVMQHLPPPRLRATLGCVFFVGASISLAMLASVGRFGRHELWLSAWLLPLMVAGFALSGPLNRRVSRRAVRGMLLGLSAFGAIALLLREAFGA</sequence>
<evidence type="ECO:0000256" key="7">
    <source>
        <dbReference type="ARBA" id="ARBA00023136"/>
    </source>
</evidence>
<name>A0A0H2LV83_VARPD</name>
<keyword evidence="7 8" id="KW-0472">Membrane</keyword>
<evidence type="ECO:0000256" key="2">
    <source>
        <dbReference type="ARBA" id="ARBA00009142"/>
    </source>
</evidence>
<comment type="similarity">
    <text evidence="2 8">Belongs to the 4-toluene sulfonate uptake permease (TSUP) (TC 2.A.102) family.</text>
</comment>
<feature type="transmembrane region" description="Helical" evidence="8">
    <location>
        <begin position="134"/>
        <end position="157"/>
    </location>
</feature>
<evidence type="ECO:0000313" key="10">
    <source>
        <dbReference type="Proteomes" id="UP000035170"/>
    </source>
</evidence>
<feature type="transmembrane region" description="Helical" evidence="8">
    <location>
        <begin position="225"/>
        <end position="243"/>
    </location>
</feature>
<evidence type="ECO:0000256" key="3">
    <source>
        <dbReference type="ARBA" id="ARBA00022448"/>
    </source>
</evidence>
<gene>
    <name evidence="9" type="ORF">VPARA_52920</name>
</gene>
<comment type="subcellular location">
    <subcellularLocation>
        <location evidence="1 8">Cell membrane</location>
        <topology evidence="1 8">Multi-pass membrane protein</topology>
    </subcellularLocation>
</comment>
<keyword evidence="3" id="KW-0813">Transport</keyword>
<organism evidence="9 10">
    <name type="scientific">Variovorax paradoxus</name>
    <dbReference type="NCBI Taxonomy" id="34073"/>
    <lineage>
        <taxon>Bacteria</taxon>
        <taxon>Pseudomonadati</taxon>
        <taxon>Pseudomonadota</taxon>
        <taxon>Betaproteobacteria</taxon>
        <taxon>Burkholderiales</taxon>
        <taxon>Comamonadaceae</taxon>
        <taxon>Variovorax</taxon>
    </lineage>
</organism>
<evidence type="ECO:0000313" key="9">
    <source>
        <dbReference type="EMBL" id="KLN53606.1"/>
    </source>
</evidence>
<proteinExistence type="inferred from homology"/>